<organism evidence="3 4">
    <name type="scientific">Solidesulfovibrio carbinoliphilus subsp. oakridgensis</name>
    <dbReference type="NCBI Taxonomy" id="694327"/>
    <lineage>
        <taxon>Bacteria</taxon>
        <taxon>Pseudomonadati</taxon>
        <taxon>Thermodesulfobacteriota</taxon>
        <taxon>Desulfovibrionia</taxon>
        <taxon>Desulfovibrionales</taxon>
        <taxon>Desulfovibrionaceae</taxon>
        <taxon>Solidesulfovibrio</taxon>
    </lineage>
</organism>
<evidence type="ECO:0000313" key="3">
    <source>
        <dbReference type="EMBL" id="EHJ47199.1"/>
    </source>
</evidence>
<dbReference type="HOGENOM" id="CLU_1259756_0_0_7"/>
<keyword evidence="2" id="KW-0732">Signal</keyword>
<sequence length="219" mass="23644">MSRIRTLLFSLLLLGAFWTAPAAAEQTRLVCLVSAITGQASLSPADGPKKPLAVFTRLREGERLDLTPGTEVQLAFLQKGVRETWTGPATVLITADGGQSPDSAGPPVTDKLPLRARPAGGEASSILTQAGEQATAQVKTRDVTLPEDKPLTDEDRAQLAEVEAQVAQMRQAAAPGDVGPDIVLLEELTRLDQRRRLGEELKRLREAHPENETLAQWDQ</sequence>
<evidence type="ECO:0000256" key="1">
    <source>
        <dbReference type="SAM" id="MobiDB-lite"/>
    </source>
</evidence>
<dbReference type="RefSeq" id="WP_009180611.1">
    <property type="nucleotide sequence ID" value="NZ_CM001368.1"/>
</dbReference>
<gene>
    <name evidence="3" type="ORF">DFW101_1189</name>
</gene>
<keyword evidence="4" id="KW-1185">Reference proteome</keyword>
<proteinExistence type="predicted"/>
<dbReference type="EMBL" id="CM001368">
    <property type="protein sequence ID" value="EHJ47199.1"/>
    <property type="molecule type" value="Genomic_DNA"/>
</dbReference>
<feature type="compositionally biased region" description="Polar residues" evidence="1">
    <location>
        <begin position="125"/>
        <end position="138"/>
    </location>
</feature>
<dbReference type="STRING" id="694327.DFW101_1189"/>
<feature type="chain" id="PRO_5003503423" evidence="2">
    <location>
        <begin position="23"/>
        <end position="219"/>
    </location>
</feature>
<dbReference type="AlphaFoldDB" id="G7Q4H6"/>
<accession>G7Q4H6</accession>
<feature type="signal peptide" evidence="2">
    <location>
        <begin position="1"/>
        <end position="22"/>
    </location>
</feature>
<name>G7Q4H6_9BACT</name>
<dbReference type="eggNOG" id="ENOG502ZXJW">
    <property type="taxonomic scope" value="Bacteria"/>
</dbReference>
<dbReference type="OrthoDB" id="5455378at2"/>
<reference evidence="4" key="1">
    <citation type="journal article" date="2015" name="Genome Announc.">
        <title>High-Quality Draft Genome Sequence of Desulfovibrio carbinoliphilus FW-101-2B, an Organic Acid-Oxidizing Sulfate-Reducing Bacterium Isolated from Uranium(VI)-Contaminated Groundwater.</title>
        <authorList>
            <person name="Ramsay B.D."/>
            <person name="Hwang C."/>
            <person name="Woo H.L."/>
            <person name="Carroll S.L."/>
            <person name="Lucas S."/>
            <person name="Han J."/>
            <person name="Lapidus A.L."/>
            <person name="Cheng J.F."/>
            <person name="Goodwin L.A."/>
            <person name="Pitluck S."/>
            <person name="Peters L."/>
            <person name="Chertkov O."/>
            <person name="Held B."/>
            <person name="Detter J.C."/>
            <person name="Han C.S."/>
            <person name="Tapia R."/>
            <person name="Land M.L."/>
            <person name="Hauser L.J."/>
            <person name="Kyrpides N.C."/>
            <person name="Ivanova N.N."/>
            <person name="Mikhailova N."/>
            <person name="Pagani I."/>
            <person name="Woyke T."/>
            <person name="Arkin A.P."/>
            <person name="Dehal P."/>
            <person name="Chivian D."/>
            <person name="Criddle C.S."/>
            <person name="Wu W."/>
            <person name="Chakraborty R."/>
            <person name="Hazen T.C."/>
            <person name="Fields M.W."/>
        </authorList>
    </citation>
    <scope>NUCLEOTIDE SEQUENCE [LARGE SCALE GENOMIC DNA]</scope>
    <source>
        <strain evidence="4">FW-101-2B</strain>
    </source>
</reference>
<protein>
    <submittedName>
        <fullName evidence="3">Uncharacterized protein</fullName>
    </submittedName>
</protein>
<feature type="region of interest" description="Disordered" evidence="1">
    <location>
        <begin position="95"/>
        <end position="139"/>
    </location>
</feature>
<dbReference type="Proteomes" id="UP000004662">
    <property type="component" value="Chromosome"/>
</dbReference>
<evidence type="ECO:0000256" key="2">
    <source>
        <dbReference type="SAM" id="SignalP"/>
    </source>
</evidence>
<evidence type="ECO:0000313" key="4">
    <source>
        <dbReference type="Proteomes" id="UP000004662"/>
    </source>
</evidence>